<name>A0A8H6YTB0_9AGAR</name>
<accession>A0A8H6YTB0</accession>
<proteinExistence type="predicted"/>
<feature type="compositionally biased region" description="Basic and acidic residues" evidence="1">
    <location>
        <begin position="204"/>
        <end position="213"/>
    </location>
</feature>
<organism evidence="2 3">
    <name type="scientific">Mycena venus</name>
    <dbReference type="NCBI Taxonomy" id="2733690"/>
    <lineage>
        <taxon>Eukaryota</taxon>
        <taxon>Fungi</taxon>
        <taxon>Dikarya</taxon>
        <taxon>Basidiomycota</taxon>
        <taxon>Agaricomycotina</taxon>
        <taxon>Agaricomycetes</taxon>
        <taxon>Agaricomycetidae</taxon>
        <taxon>Agaricales</taxon>
        <taxon>Marasmiineae</taxon>
        <taxon>Mycenaceae</taxon>
        <taxon>Mycena</taxon>
    </lineage>
</organism>
<dbReference type="AlphaFoldDB" id="A0A8H6YTB0"/>
<dbReference type="Proteomes" id="UP000620124">
    <property type="component" value="Unassembled WGS sequence"/>
</dbReference>
<feature type="compositionally biased region" description="Polar residues" evidence="1">
    <location>
        <begin position="179"/>
        <end position="198"/>
    </location>
</feature>
<feature type="compositionally biased region" description="Gly residues" evidence="1">
    <location>
        <begin position="141"/>
        <end position="161"/>
    </location>
</feature>
<evidence type="ECO:0000313" key="2">
    <source>
        <dbReference type="EMBL" id="KAF7364799.1"/>
    </source>
</evidence>
<keyword evidence="3" id="KW-1185">Reference proteome</keyword>
<protein>
    <submittedName>
        <fullName evidence="2">Uncharacterized protein</fullName>
    </submittedName>
</protein>
<dbReference type="OrthoDB" id="3170343at2759"/>
<reference evidence="2" key="1">
    <citation type="submission" date="2020-05" db="EMBL/GenBank/DDBJ databases">
        <title>Mycena genomes resolve the evolution of fungal bioluminescence.</title>
        <authorList>
            <person name="Tsai I.J."/>
        </authorList>
    </citation>
    <scope>NUCLEOTIDE SEQUENCE</scope>
    <source>
        <strain evidence="2">CCC161011</strain>
    </source>
</reference>
<dbReference type="EMBL" id="JACAZI010000003">
    <property type="protein sequence ID" value="KAF7364799.1"/>
    <property type="molecule type" value="Genomic_DNA"/>
</dbReference>
<feature type="compositionally biased region" description="Gly residues" evidence="1">
    <location>
        <begin position="105"/>
        <end position="130"/>
    </location>
</feature>
<gene>
    <name evidence="2" type="ORF">MVEN_00349900</name>
</gene>
<evidence type="ECO:0000313" key="3">
    <source>
        <dbReference type="Proteomes" id="UP000620124"/>
    </source>
</evidence>
<feature type="compositionally biased region" description="Basic and acidic residues" evidence="1">
    <location>
        <begin position="225"/>
        <end position="248"/>
    </location>
</feature>
<feature type="region of interest" description="Disordered" evidence="1">
    <location>
        <begin position="1"/>
        <end position="248"/>
    </location>
</feature>
<comment type="caution">
    <text evidence="2">The sequence shown here is derived from an EMBL/GenBank/DDBJ whole genome shotgun (WGS) entry which is preliminary data.</text>
</comment>
<evidence type="ECO:0000256" key="1">
    <source>
        <dbReference type="SAM" id="MobiDB-lite"/>
    </source>
</evidence>
<sequence length="248" mass="23972">MDHNSGPGNSGGGFDAGSGAQTAGTGFNDYGVAEVGRGGPGLGNQDNNFGTSGRTGGMDHNSGPGNIGGGFDAGSGAETAGTGYGTNRDNFGTSGGGMDHNSGPGNTGGGFDVGSGAGAGMGRTGGGNFGTSGMDHNSGPGNTGGGFDTGSGAGVGTGTGIGANTMSSSNEYGSEDRNQYGTGTSSNDYGTGATSDSNHGGKPTMKDRIKGGAEKIVGQVTKNPELVEKGQLRKEGEFSARSDDFTSY</sequence>